<feature type="domain" description="HTH luxR-type" evidence="1">
    <location>
        <begin position="201"/>
        <end position="266"/>
    </location>
</feature>
<dbReference type="InterPro" id="IPR016032">
    <property type="entry name" value="Sig_transdc_resp-reg_C-effctor"/>
</dbReference>
<organism evidence="2 3">
    <name type="scientific">Rhizorhabdus wittichii (strain DSM 6014 / CCUG 31198 / JCM 15750 / NBRC 105917 / EY 4224 / RW1)</name>
    <name type="common">Sphingomonas wittichii</name>
    <dbReference type="NCBI Taxonomy" id="392499"/>
    <lineage>
        <taxon>Bacteria</taxon>
        <taxon>Pseudomonadati</taxon>
        <taxon>Pseudomonadota</taxon>
        <taxon>Alphaproteobacteria</taxon>
        <taxon>Sphingomonadales</taxon>
        <taxon>Sphingomonadaceae</taxon>
        <taxon>Rhizorhabdus</taxon>
    </lineage>
</organism>
<name>A0A9J9HA72_RHIWR</name>
<dbReference type="GO" id="GO:0003677">
    <property type="term" value="F:DNA binding"/>
    <property type="evidence" value="ECO:0007669"/>
    <property type="project" value="InterPro"/>
</dbReference>
<evidence type="ECO:0000313" key="2">
    <source>
        <dbReference type="EMBL" id="ABQ67810.1"/>
    </source>
</evidence>
<dbReference type="CDD" id="cd06170">
    <property type="entry name" value="LuxR_C_like"/>
    <property type="match status" value="1"/>
</dbReference>
<dbReference type="Proteomes" id="UP000001989">
    <property type="component" value="Chromosome"/>
</dbReference>
<reference evidence="2 3" key="1">
    <citation type="journal article" date="2010" name="J. Bacteriol.">
        <title>Genome sequence of the dioxin-mineralizing bacterium Sphingomonas wittichii RW1.</title>
        <authorList>
            <person name="Miller T.R."/>
            <person name="Delcher A.L."/>
            <person name="Salzberg S.L."/>
            <person name="Saunders E."/>
            <person name="Detter J.C."/>
            <person name="Halden R.U."/>
        </authorList>
    </citation>
    <scope>NUCLEOTIDE SEQUENCE [LARGE SCALE GENOMIC DNA]</scope>
    <source>
        <strain evidence="3">DSM 6014 / CCUG 31198 / JCM 15750 / NBRC 105917 / EY 4224 / RW1</strain>
    </source>
</reference>
<dbReference type="PROSITE" id="PS00622">
    <property type="entry name" value="HTH_LUXR_1"/>
    <property type="match status" value="1"/>
</dbReference>
<keyword evidence="3" id="KW-1185">Reference proteome</keyword>
<accession>A0A9J9HA72</accession>
<evidence type="ECO:0000259" key="1">
    <source>
        <dbReference type="PROSITE" id="PS50043"/>
    </source>
</evidence>
<sequence length="284" mass="31198">MHHRDSWTVDLVGASAGASLAPVIDAVGANDFTDILMDYTAQAFGAESCIFVELSAERPKTIGLSSLQGKRHAREGYSPYVEGQHWKIDPGIKIANSHLGNSDPILLHMPRDELDPCLATEIYRSEVVDRLLFAGYAQSRPILLGLFRTPGRGKFHDADVAHLCHVGASLISAIAKHAMLLDKTDHLLRSLTRKEVIEENIRQADEGLPRREVEVCARILAGLSVEGIALDLNVGLETVTTYRKRAYGRLGLANRYDLFLWYIRSISGLEAISGPIARLAHPGN</sequence>
<dbReference type="EMBL" id="CP000699">
    <property type="protein sequence ID" value="ABQ67810.1"/>
    <property type="molecule type" value="Genomic_DNA"/>
</dbReference>
<protein>
    <submittedName>
        <fullName evidence="2">Response regulator receiver protein</fullName>
    </submittedName>
</protein>
<gene>
    <name evidence="2" type="ordered locus">Swit_1446</name>
</gene>
<dbReference type="InterPro" id="IPR036388">
    <property type="entry name" value="WH-like_DNA-bd_sf"/>
</dbReference>
<dbReference type="Pfam" id="PF00196">
    <property type="entry name" value="GerE"/>
    <property type="match status" value="1"/>
</dbReference>
<dbReference type="OrthoDB" id="343383at2"/>
<dbReference type="SUPFAM" id="SSF46894">
    <property type="entry name" value="C-terminal effector domain of the bipartite response regulators"/>
    <property type="match status" value="1"/>
</dbReference>
<dbReference type="InterPro" id="IPR000792">
    <property type="entry name" value="Tscrpt_reg_LuxR_C"/>
</dbReference>
<proteinExistence type="predicted"/>
<dbReference type="AlphaFoldDB" id="A0A9J9HA72"/>
<dbReference type="SMART" id="SM00421">
    <property type="entry name" value="HTH_LUXR"/>
    <property type="match status" value="1"/>
</dbReference>
<dbReference type="KEGG" id="swi:Swit_1446"/>
<dbReference type="GO" id="GO:0006355">
    <property type="term" value="P:regulation of DNA-templated transcription"/>
    <property type="evidence" value="ECO:0007669"/>
    <property type="project" value="InterPro"/>
</dbReference>
<dbReference type="Gene3D" id="1.10.10.10">
    <property type="entry name" value="Winged helix-like DNA-binding domain superfamily/Winged helix DNA-binding domain"/>
    <property type="match status" value="1"/>
</dbReference>
<dbReference type="PROSITE" id="PS50043">
    <property type="entry name" value="HTH_LUXR_2"/>
    <property type="match status" value="1"/>
</dbReference>
<evidence type="ECO:0000313" key="3">
    <source>
        <dbReference type="Proteomes" id="UP000001989"/>
    </source>
</evidence>